<organism evidence="7">
    <name type="scientific">Desulfobacca acetoxidans</name>
    <dbReference type="NCBI Taxonomy" id="60893"/>
    <lineage>
        <taxon>Bacteria</taxon>
        <taxon>Pseudomonadati</taxon>
        <taxon>Thermodesulfobacteriota</taxon>
        <taxon>Desulfobaccia</taxon>
        <taxon>Desulfobaccales</taxon>
        <taxon>Desulfobaccaceae</taxon>
        <taxon>Desulfobacca</taxon>
    </lineage>
</organism>
<keyword evidence="5" id="KW-0472">Membrane</keyword>
<evidence type="ECO:0000256" key="5">
    <source>
        <dbReference type="ARBA" id="ARBA00023136"/>
    </source>
</evidence>
<dbReference type="AlphaFoldDB" id="A0A7V6DPV2"/>
<comment type="caution">
    <text evidence="7">The sequence shown here is derived from an EMBL/GenBank/DDBJ whole genome shotgun (WGS) entry which is preliminary data.</text>
</comment>
<name>A0A7V6DPV2_9BACT</name>
<feature type="domain" description="Glycosyltransferase 2-like" evidence="6">
    <location>
        <begin position="7"/>
        <end position="148"/>
    </location>
</feature>
<keyword evidence="4 7" id="KW-0808">Transferase</keyword>
<protein>
    <submittedName>
        <fullName evidence="7">Glycosyltransferase</fullName>
    </submittedName>
</protein>
<dbReference type="InterPro" id="IPR029044">
    <property type="entry name" value="Nucleotide-diphossugar_trans"/>
</dbReference>
<dbReference type="InterPro" id="IPR001173">
    <property type="entry name" value="Glyco_trans_2-like"/>
</dbReference>
<dbReference type="Gene3D" id="3.90.550.10">
    <property type="entry name" value="Spore Coat Polysaccharide Biosynthesis Protein SpsA, Chain A"/>
    <property type="match status" value="1"/>
</dbReference>
<proteinExistence type="predicted"/>
<dbReference type="GO" id="GO:0016757">
    <property type="term" value="F:glycosyltransferase activity"/>
    <property type="evidence" value="ECO:0007669"/>
    <property type="project" value="UniProtKB-KW"/>
</dbReference>
<dbReference type="PANTHER" id="PTHR43646">
    <property type="entry name" value="GLYCOSYLTRANSFERASE"/>
    <property type="match status" value="1"/>
</dbReference>
<evidence type="ECO:0000259" key="6">
    <source>
        <dbReference type="Pfam" id="PF00535"/>
    </source>
</evidence>
<gene>
    <name evidence="7" type="ORF">ENV52_07580</name>
</gene>
<evidence type="ECO:0000256" key="2">
    <source>
        <dbReference type="ARBA" id="ARBA00022475"/>
    </source>
</evidence>
<reference evidence="7" key="1">
    <citation type="journal article" date="2020" name="mSystems">
        <title>Genome- and Community-Level Interaction Insights into Carbon Utilization and Element Cycling Functions of Hydrothermarchaeota in Hydrothermal Sediment.</title>
        <authorList>
            <person name="Zhou Z."/>
            <person name="Liu Y."/>
            <person name="Xu W."/>
            <person name="Pan J."/>
            <person name="Luo Z.H."/>
            <person name="Li M."/>
        </authorList>
    </citation>
    <scope>NUCLEOTIDE SEQUENCE [LARGE SCALE GENOMIC DNA]</scope>
    <source>
        <strain evidence="7">SpSt-767</strain>
    </source>
</reference>
<dbReference type="Pfam" id="PF00535">
    <property type="entry name" value="Glycos_transf_2"/>
    <property type="match status" value="1"/>
</dbReference>
<keyword evidence="2" id="KW-1003">Cell membrane</keyword>
<dbReference type="SUPFAM" id="SSF53448">
    <property type="entry name" value="Nucleotide-diphospho-sugar transferases"/>
    <property type="match status" value="1"/>
</dbReference>
<accession>A0A7V6DPV2</accession>
<evidence type="ECO:0000313" key="7">
    <source>
        <dbReference type="EMBL" id="HHS29544.1"/>
    </source>
</evidence>
<evidence type="ECO:0000256" key="1">
    <source>
        <dbReference type="ARBA" id="ARBA00004236"/>
    </source>
</evidence>
<evidence type="ECO:0000256" key="4">
    <source>
        <dbReference type="ARBA" id="ARBA00022679"/>
    </source>
</evidence>
<comment type="subcellular location">
    <subcellularLocation>
        <location evidence="1">Cell membrane</location>
    </subcellularLocation>
</comment>
<sequence length="234" mass="27068">MDRAVLSIVIPTLNEEKYLPCLLESLQHQTFRDFEIIVADANSRDATRRIARAFGCKLVAGGRIAEGRNAGARHAQGEYVLFLDADVTVAPTFLEELLDKIAGKNLDVASGFITPDSKKIFDRVMVTISNLWHFAIQYVYPHASGFYIVARKTLHDAIGGFDEELFLTEDHDYVIRAARFGKFRYLWKPRVKFSVRRFDKEGRWRLIGKYFYLELHMLFKKVKEDVVDYEFGKF</sequence>
<dbReference type="PANTHER" id="PTHR43646:SF2">
    <property type="entry name" value="GLYCOSYLTRANSFERASE 2-LIKE DOMAIN-CONTAINING PROTEIN"/>
    <property type="match status" value="1"/>
</dbReference>
<keyword evidence="3" id="KW-0328">Glycosyltransferase</keyword>
<dbReference type="EMBL" id="DTGR01000123">
    <property type="protein sequence ID" value="HHS29544.1"/>
    <property type="molecule type" value="Genomic_DNA"/>
</dbReference>
<evidence type="ECO:0000256" key="3">
    <source>
        <dbReference type="ARBA" id="ARBA00022676"/>
    </source>
</evidence>
<dbReference type="GO" id="GO:0005886">
    <property type="term" value="C:plasma membrane"/>
    <property type="evidence" value="ECO:0007669"/>
    <property type="project" value="UniProtKB-SubCell"/>
</dbReference>